<evidence type="ECO:0000256" key="1">
    <source>
        <dbReference type="ARBA" id="ARBA00006479"/>
    </source>
</evidence>
<reference evidence="3" key="1">
    <citation type="submission" date="2023-03" db="EMBL/GenBank/DDBJ databases">
        <title>Actinorhabdospora filicis NBRC 111898.</title>
        <authorList>
            <person name="Ichikawa N."/>
            <person name="Sato H."/>
            <person name="Tonouchi N."/>
        </authorList>
    </citation>
    <scope>NUCLEOTIDE SEQUENCE</scope>
    <source>
        <strain evidence="3">NBRC 111898</strain>
    </source>
</reference>
<dbReference type="GO" id="GO:0006355">
    <property type="term" value="P:regulation of DNA-templated transcription"/>
    <property type="evidence" value="ECO:0007669"/>
    <property type="project" value="InterPro"/>
</dbReference>
<dbReference type="InterPro" id="IPR005471">
    <property type="entry name" value="Tscrpt_reg_IclR_N"/>
</dbReference>
<comment type="caution">
    <text evidence="3">The sequence shown here is derived from an EMBL/GenBank/DDBJ whole genome shotgun (WGS) entry which is preliminary data.</text>
</comment>
<dbReference type="EMBL" id="BSTX01000002">
    <property type="protein sequence ID" value="GLZ79167.1"/>
    <property type="molecule type" value="Genomic_DNA"/>
</dbReference>
<protein>
    <submittedName>
        <fullName evidence="3">Transcriptional regulator</fullName>
    </submittedName>
</protein>
<evidence type="ECO:0000313" key="4">
    <source>
        <dbReference type="Proteomes" id="UP001165079"/>
    </source>
</evidence>
<dbReference type="InterPro" id="IPR036388">
    <property type="entry name" value="WH-like_DNA-bd_sf"/>
</dbReference>
<evidence type="ECO:0000259" key="2">
    <source>
        <dbReference type="Pfam" id="PF09339"/>
    </source>
</evidence>
<keyword evidence="4" id="KW-1185">Reference proteome</keyword>
<dbReference type="InterPro" id="IPR000600">
    <property type="entry name" value="ROK"/>
</dbReference>
<dbReference type="SUPFAM" id="SSF53067">
    <property type="entry name" value="Actin-like ATPase domain"/>
    <property type="match status" value="1"/>
</dbReference>
<accession>A0A9W6SNK7</accession>
<organism evidence="3 4">
    <name type="scientific">Actinorhabdospora filicis</name>
    <dbReference type="NCBI Taxonomy" id="1785913"/>
    <lineage>
        <taxon>Bacteria</taxon>
        <taxon>Bacillati</taxon>
        <taxon>Actinomycetota</taxon>
        <taxon>Actinomycetes</taxon>
        <taxon>Micromonosporales</taxon>
        <taxon>Micromonosporaceae</taxon>
        <taxon>Actinorhabdospora</taxon>
    </lineage>
</organism>
<evidence type="ECO:0000313" key="3">
    <source>
        <dbReference type="EMBL" id="GLZ79167.1"/>
    </source>
</evidence>
<dbReference type="Gene3D" id="1.10.10.10">
    <property type="entry name" value="Winged helix-like DNA-binding domain superfamily/Winged helix DNA-binding domain"/>
    <property type="match status" value="1"/>
</dbReference>
<dbReference type="Proteomes" id="UP001165079">
    <property type="component" value="Unassembled WGS sequence"/>
</dbReference>
<dbReference type="PANTHER" id="PTHR18964">
    <property type="entry name" value="ROK (REPRESSOR, ORF, KINASE) FAMILY"/>
    <property type="match status" value="1"/>
</dbReference>
<dbReference type="PANTHER" id="PTHR18964:SF149">
    <property type="entry name" value="BIFUNCTIONAL UDP-N-ACETYLGLUCOSAMINE 2-EPIMERASE_N-ACETYLMANNOSAMINE KINASE"/>
    <property type="match status" value="1"/>
</dbReference>
<comment type="similarity">
    <text evidence="1">Belongs to the ROK (NagC/XylR) family.</text>
</comment>
<dbReference type="CDD" id="cd23763">
    <property type="entry name" value="ASKHA_ATPase_ROK"/>
    <property type="match status" value="1"/>
</dbReference>
<name>A0A9W6SNK7_9ACTN</name>
<feature type="domain" description="HTH iclR-type" evidence="2">
    <location>
        <begin position="22"/>
        <end position="66"/>
    </location>
</feature>
<dbReference type="SUPFAM" id="SSF46785">
    <property type="entry name" value="Winged helix' DNA-binding domain"/>
    <property type="match status" value="1"/>
</dbReference>
<dbReference type="InterPro" id="IPR043129">
    <property type="entry name" value="ATPase_NBD"/>
</dbReference>
<dbReference type="Gene3D" id="3.30.420.40">
    <property type="match status" value="3"/>
</dbReference>
<dbReference type="GO" id="GO:0003677">
    <property type="term" value="F:DNA binding"/>
    <property type="evidence" value="ECO:0007669"/>
    <property type="project" value="InterPro"/>
</dbReference>
<gene>
    <name evidence="3" type="ORF">Afil01_39740</name>
</gene>
<dbReference type="Pfam" id="PF00480">
    <property type="entry name" value="ROK"/>
    <property type="match status" value="1"/>
</dbReference>
<sequence length="355" mass="36669">MARDVIKRRGGGDASLLRRLNTVAVLRVLHERGPATLTEVAAHAEVSRPTAEDAVGELLGRGLVRESGPPDGPRVVGRPARRFAFNADAGYVLGIDVGAHKLYAVAADLCGEVRAGQRVALDPQAPAPQRVSAMRTALTEVAELAGIDPADVRAIGVGTSGIVDATGRVALSGHLPGWTGLHLPTELAGLCPGAVLVANDSNMAALAEHWCGVAEGAADVVYILAGRRISAGILLGGKVHPGRHGAAGEIGIMRSMGWYDTARLLRDGHAAGEDLVHHLATGIAATVLTVDPELVVVGGGLSQAGEKLIGPLRTRLADLCLYPVPVEASTLADRSVALGAVRLALDEVERELFTA</sequence>
<dbReference type="AlphaFoldDB" id="A0A9W6SNK7"/>
<dbReference type="InterPro" id="IPR036390">
    <property type="entry name" value="WH_DNA-bd_sf"/>
</dbReference>
<dbReference type="Pfam" id="PF09339">
    <property type="entry name" value="HTH_IclR"/>
    <property type="match status" value="1"/>
</dbReference>
<proteinExistence type="inferred from homology"/>